<proteinExistence type="predicted"/>
<dbReference type="Proteomes" id="UP000316095">
    <property type="component" value="Unassembled WGS sequence"/>
</dbReference>
<dbReference type="EMBL" id="SJPG01000001">
    <property type="protein sequence ID" value="TWT60789.1"/>
    <property type="molecule type" value="Genomic_DNA"/>
</dbReference>
<name>A0A5C5XDS3_9PLAN</name>
<reference evidence="1 2" key="1">
    <citation type="submission" date="2019-02" db="EMBL/GenBank/DDBJ databases">
        <title>Deep-cultivation of Planctomycetes and their phenomic and genomic characterization uncovers novel biology.</title>
        <authorList>
            <person name="Wiegand S."/>
            <person name="Jogler M."/>
            <person name="Boedeker C."/>
            <person name="Pinto D."/>
            <person name="Vollmers J."/>
            <person name="Rivas-Marin E."/>
            <person name="Kohn T."/>
            <person name="Peeters S.H."/>
            <person name="Heuer A."/>
            <person name="Rast P."/>
            <person name="Oberbeckmann S."/>
            <person name="Bunk B."/>
            <person name="Jeske O."/>
            <person name="Meyerdierks A."/>
            <person name="Storesund J.E."/>
            <person name="Kallscheuer N."/>
            <person name="Luecker S."/>
            <person name="Lage O.M."/>
            <person name="Pohl T."/>
            <person name="Merkel B.J."/>
            <person name="Hornburger P."/>
            <person name="Mueller R.-W."/>
            <person name="Bruemmer F."/>
            <person name="Labrenz M."/>
            <person name="Spormann A.M."/>
            <person name="Op Den Camp H."/>
            <person name="Overmann J."/>
            <person name="Amann R."/>
            <person name="Jetten M.S.M."/>
            <person name="Mascher T."/>
            <person name="Medema M.H."/>
            <person name="Devos D.P."/>
            <person name="Kaster A.-K."/>
            <person name="Ovreas L."/>
            <person name="Rohde M."/>
            <person name="Galperin M.Y."/>
            <person name="Jogler C."/>
        </authorList>
    </citation>
    <scope>NUCLEOTIDE SEQUENCE [LARGE SCALE GENOMIC DNA]</scope>
    <source>
        <strain evidence="1 2">Pan54</strain>
    </source>
</reference>
<keyword evidence="2" id="KW-1185">Reference proteome</keyword>
<evidence type="ECO:0000313" key="1">
    <source>
        <dbReference type="EMBL" id="TWT60789.1"/>
    </source>
</evidence>
<sequence>MRVSDKKVWFSSKDWLPVLKSRIYGLLNEDHSLAPQHLFLMSSLFGSQRLFIPKHGFRELPIHVTTWTFTGSNTLSVDATTLDIKKELIWRNPTRNRLIAGLAKAITESDDKALTKKYKSIAKALYSKLGQRVAILVENVEHAARLHSWLPDWPIVAGKVSNTAKLTPKVLAAIEAGKQTTARKFDDIIVTTQGFAELGSIGILIRADAGTGLPPVSPDYLVSGDMVPASLTIIDVNDRHHPHLRQHSKWRRISYQKRGWKVDGCDRLSNPVDCADYTPEGLHPGRRRVTSGSPNLLSPQGRSYLGLVRYGIQQVATPGCSKPVPSE</sequence>
<organism evidence="1 2">
    <name type="scientific">Rubinisphaera italica</name>
    <dbReference type="NCBI Taxonomy" id="2527969"/>
    <lineage>
        <taxon>Bacteria</taxon>
        <taxon>Pseudomonadati</taxon>
        <taxon>Planctomycetota</taxon>
        <taxon>Planctomycetia</taxon>
        <taxon>Planctomycetales</taxon>
        <taxon>Planctomycetaceae</taxon>
        <taxon>Rubinisphaera</taxon>
    </lineage>
</organism>
<comment type="caution">
    <text evidence="1">The sequence shown here is derived from an EMBL/GenBank/DDBJ whole genome shotgun (WGS) entry which is preliminary data.</text>
</comment>
<evidence type="ECO:0000313" key="2">
    <source>
        <dbReference type="Proteomes" id="UP000316095"/>
    </source>
</evidence>
<protein>
    <submittedName>
        <fullName evidence="1">Uncharacterized protein</fullName>
    </submittedName>
</protein>
<accession>A0A5C5XDS3</accession>
<gene>
    <name evidence="1" type="ORF">Pan54_15160</name>
</gene>
<dbReference type="AlphaFoldDB" id="A0A5C5XDS3"/>